<dbReference type="Proteomes" id="UP000273119">
    <property type="component" value="Unassembled WGS sequence"/>
</dbReference>
<dbReference type="Gene3D" id="1.20.1720.10">
    <property type="entry name" value="Multidrug resistance protein D"/>
    <property type="match status" value="1"/>
</dbReference>
<keyword evidence="10" id="KW-1185">Reference proteome</keyword>
<dbReference type="GO" id="GO:0005886">
    <property type="term" value="C:plasma membrane"/>
    <property type="evidence" value="ECO:0007669"/>
    <property type="project" value="UniProtKB-SubCell"/>
</dbReference>
<dbReference type="EMBL" id="QQXL01000005">
    <property type="protein sequence ID" value="RKW70278.1"/>
    <property type="molecule type" value="Genomic_DNA"/>
</dbReference>
<feature type="transmembrane region" description="Helical" evidence="7">
    <location>
        <begin position="25"/>
        <end position="51"/>
    </location>
</feature>
<keyword evidence="5 7" id="KW-1133">Transmembrane helix</keyword>
<feature type="transmembrane region" description="Helical" evidence="7">
    <location>
        <begin position="280"/>
        <end position="301"/>
    </location>
</feature>
<feature type="domain" description="Major facilitator superfamily (MFS) profile" evidence="8">
    <location>
        <begin position="27"/>
        <end position="509"/>
    </location>
</feature>
<dbReference type="Gene3D" id="1.20.1250.20">
    <property type="entry name" value="MFS general substrate transporter like domains"/>
    <property type="match status" value="1"/>
</dbReference>
<protein>
    <submittedName>
        <fullName evidence="9">MFS transporter</fullName>
    </submittedName>
</protein>
<feature type="transmembrane region" description="Helical" evidence="7">
    <location>
        <begin position="118"/>
        <end position="139"/>
    </location>
</feature>
<evidence type="ECO:0000259" key="8">
    <source>
        <dbReference type="PROSITE" id="PS50850"/>
    </source>
</evidence>
<gene>
    <name evidence="9" type="ORF">DWQ67_09370</name>
</gene>
<evidence type="ECO:0000256" key="7">
    <source>
        <dbReference type="SAM" id="Phobius"/>
    </source>
</evidence>
<keyword evidence="4 7" id="KW-0812">Transmembrane</keyword>
<dbReference type="SUPFAM" id="SSF103473">
    <property type="entry name" value="MFS general substrate transporter"/>
    <property type="match status" value="1"/>
</dbReference>
<dbReference type="InterPro" id="IPR036259">
    <property type="entry name" value="MFS_trans_sf"/>
</dbReference>
<evidence type="ECO:0000256" key="1">
    <source>
        <dbReference type="ARBA" id="ARBA00004651"/>
    </source>
</evidence>
<comment type="caution">
    <text evidence="9">The sequence shown here is derived from an EMBL/GenBank/DDBJ whole genome shotgun (WGS) entry which is preliminary data.</text>
</comment>
<feature type="transmembrane region" description="Helical" evidence="7">
    <location>
        <begin position="151"/>
        <end position="173"/>
    </location>
</feature>
<accession>A0A496PIJ9</accession>
<feature type="transmembrane region" description="Helical" evidence="7">
    <location>
        <begin position="344"/>
        <end position="364"/>
    </location>
</feature>
<keyword evidence="3" id="KW-1003">Cell membrane</keyword>
<feature type="transmembrane region" description="Helical" evidence="7">
    <location>
        <begin position="241"/>
        <end position="259"/>
    </location>
</feature>
<dbReference type="InterPro" id="IPR011701">
    <property type="entry name" value="MFS"/>
</dbReference>
<dbReference type="PANTHER" id="PTHR42718">
    <property type="entry name" value="MAJOR FACILITATOR SUPERFAMILY MULTIDRUG TRANSPORTER MFSC"/>
    <property type="match status" value="1"/>
</dbReference>
<evidence type="ECO:0000313" key="9">
    <source>
        <dbReference type="EMBL" id="RKW70278.1"/>
    </source>
</evidence>
<dbReference type="PANTHER" id="PTHR42718:SF47">
    <property type="entry name" value="METHYL VIOLOGEN RESISTANCE PROTEIN SMVA"/>
    <property type="match status" value="1"/>
</dbReference>
<keyword evidence="6 7" id="KW-0472">Membrane</keyword>
<feature type="transmembrane region" description="Helical" evidence="7">
    <location>
        <begin position="417"/>
        <end position="436"/>
    </location>
</feature>
<name>A0A496PIJ9_9MICC</name>
<reference evidence="9 10" key="1">
    <citation type="submission" date="2018-07" db="EMBL/GenBank/DDBJ databases">
        <title>Arthrobacter sp. nov., isolated from raw cow's milk with high bacterial count.</title>
        <authorList>
            <person name="Hahne J."/>
            <person name="Isele D."/>
            <person name="Lipski A."/>
        </authorList>
    </citation>
    <scope>NUCLEOTIDE SEQUENCE [LARGE SCALE GENOMIC DNA]</scope>
    <source>
        <strain evidence="9 10">JZ R-183</strain>
    </source>
</reference>
<evidence type="ECO:0000256" key="2">
    <source>
        <dbReference type="ARBA" id="ARBA00022448"/>
    </source>
</evidence>
<evidence type="ECO:0000256" key="4">
    <source>
        <dbReference type="ARBA" id="ARBA00022692"/>
    </source>
</evidence>
<dbReference type="PROSITE" id="PS50850">
    <property type="entry name" value="MFS"/>
    <property type="match status" value="1"/>
</dbReference>
<evidence type="ECO:0000256" key="3">
    <source>
        <dbReference type="ARBA" id="ARBA00022475"/>
    </source>
</evidence>
<feature type="transmembrane region" description="Helical" evidence="7">
    <location>
        <begin position="214"/>
        <end position="235"/>
    </location>
</feature>
<evidence type="ECO:0000256" key="6">
    <source>
        <dbReference type="ARBA" id="ARBA00023136"/>
    </source>
</evidence>
<sequence length="512" mass="53602">MPRESAPITGAQPVVQLVASPLRRWLALALLMLPVLLVSIDNNVLTFAIPAITTSLGADGTQVLWMIDIYPLILAGFLVPMGNLGDRIGRRRVLLMGAVGFGLVSIAAAYSPTAEALILWRALQAVFGSMLMPATLSLIRNIFVDSKERTVAVAVWASMFSAGAALGPITGGWLLQHYWWGSVFLIAVPILLPLLALSHLLIPESKDPQPGPMDPLSIVLIVGTLLPITYGIKAASTGEPWLVSVTAVAVGLVLGVLFVRRQLSRETPMLDVRLFQRKAFSGPLLVNMLSLFSLVGFMYFLAQHLQLVAGMSPADAATFMLPGLVVMFASGLAVVPFARRFGRVQLMVTGVLVNMGAYGLLALMGHTGELWVVMASFVLLGLGVGFSETVSNDLALSAVPAAKAGAASAISETAYEVGSVMGTAVLGGLLNAFFAAHLRVPGSLSAEQQETASQTLAGAHDVARQVGGTEGQALLDSAAHAFDTGVGLTAGIAAVLALALAIGVGRWLRGVR</sequence>
<evidence type="ECO:0000313" key="10">
    <source>
        <dbReference type="Proteomes" id="UP000273119"/>
    </source>
</evidence>
<evidence type="ECO:0000256" key="5">
    <source>
        <dbReference type="ARBA" id="ARBA00022989"/>
    </source>
</evidence>
<dbReference type="CDD" id="cd17321">
    <property type="entry name" value="MFS_MMR_MDR_like"/>
    <property type="match status" value="1"/>
</dbReference>
<feature type="transmembrane region" description="Helical" evidence="7">
    <location>
        <begin position="93"/>
        <end position="112"/>
    </location>
</feature>
<feature type="transmembrane region" description="Helical" evidence="7">
    <location>
        <begin position="370"/>
        <end position="387"/>
    </location>
</feature>
<feature type="transmembrane region" description="Helical" evidence="7">
    <location>
        <begin position="179"/>
        <end position="202"/>
    </location>
</feature>
<dbReference type="InterPro" id="IPR020846">
    <property type="entry name" value="MFS_dom"/>
</dbReference>
<proteinExistence type="predicted"/>
<feature type="transmembrane region" description="Helical" evidence="7">
    <location>
        <begin position="316"/>
        <end position="337"/>
    </location>
</feature>
<feature type="transmembrane region" description="Helical" evidence="7">
    <location>
        <begin position="63"/>
        <end position="81"/>
    </location>
</feature>
<feature type="transmembrane region" description="Helical" evidence="7">
    <location>
        <begin position="486"/>
        <end position="508"/>
    </location>
</feature>
<dbReference type="AlphaFoldDB" id="A0A496PIJ9"/>
<keyword evidence="2" id="KW-0813">Transport</keyword>
<comment type="subcellular location">
    <subcellularLocation>
        <location evidence="1">Cell membrane</location>
        <topology evidence="1">Multi-pass membrane protein</topology>
    </subcellularLocation>
</comment>
<dbReference type="GO" id="GO:0022857">
    <property type="term" value="F:transmembrane transporter activity"/>
    <property type="evidence" value="ECO:0007669"/>
    <property type="project" value="InterPro"/>
</dbReference>
<dbReference type="Pfam" id="PF07690">
    <property type="entry name" value="MFS_1"/>
    <property type="match status" value="1"/>
</dbReference>
<organism evidence="9 10">
    <name type="scientific">Galactobacter caseinivorans</name>
    <dbReference type="NCBI Taxonomy" id="2676123"/>
    <lineage>
        <taxon>Bacteria</taxon>
        <taxon>Bacillati</taxon>
        <taxon>Actinomycetota</taxon>
        <taxon>Actinomycetes</taxon>
        <taxon>Micrococcales</taxon>
        <taxon>Micrococcaceae</taxon>
        <taxon>Galactobacter</taxon>
    </lineage>
</organism>